<accession>A0A0C1ZKI7</accession>
<evidence type="ECO:0000313" key="2">
    <source>
        <dbReference type="Proteomes" id="UP000031599"/>
    </source>
</evidence>
<comment type="caution">
    <text evidence="1">The sequence shown here is derived from an EMBL/GenBank/DDBJ whole genome shotgun (WGS) entry which is preliminary data.</text>
</comment>
<dbReference type="Proteomes" id="UP000031599">
    <property type="component" value="Unassembled WGS sequence"/>
</dbReference>
<evidence type="ECO:0000313" key="1">
    <source>
        <dbReference type="EMBL" id="KIG18029.1"/>
    </source>
</evidence>
<dbReference type="EMBL" id="JMCC02000015">
    <property type="protein sequence ID" value="KIG18029.1"/>
    <property type="molecule type" value="Genomic_DNA"/>
</dbReference>
<gene>
    <name evidence="1" type="ORF">DB30_01916</name>
</gene>
<organism evidence="1 2">
    <name type="scientific">Enhygromyxa salina</name>
    <dbReference type="NCBI Taxonomy" id="215803"/>
    <lineage>
        <taxon>Bacteria</taxon>
        <taxon>Pseudomonadati</taxon>
        <taxon>Myxococcota</taxon>
        <taxon>Polyangia</taxon>
        <taxon>Nannocystales</taxon>
        <taxon>Nannocystaceae</taxon>
        <taxon>Enhygromyxa</taxon>
    </lineage>
</organism>
<dbReference type="AlphaFoldDB" id="A0A0C1ZKI7"/>
<protein>
    <submittedName>
        <fullName evidence="1">Uncharacterized protein</fullName>
    </submittedName>
</protein>
<sequence>MIVAVERVGDVRRALASLCGLRWGDGTCTRASGLDRRAQPGRAGL</sequence>
<proteinExistence type="predicted"/>
<reference evidence="1 2" key="1">
    <citation type="submission" date="2014-12" db="EMBL/GenBank/DDBJ databases">
        <title>Genome assembly of Enhygromyxa salina DSM 15201.</title>
        <authorList>
            <person name="Sharma G."/>
            <person name="Subramanian S."/>
        </authorList>
    </citation>
    <scope>NUCLEOTIDE SEQUENCE [LARGE SCALE GENOMIC DNA]</scope>
    <source>
        <strain evidence="1 2">DSM 15201</strain>
    </source>
</reference>
<name>A0A0C1ZKI7_9BACT</name>